<reference evidence="4" key="1">
    <citation type="journal article" date="2023" name="Mol. Biol. Evol.">
        <title>Third-Generation Sequencing Reveals the Adaptive Role of the Epigenome in Three Deep-Sea Polychaetes.</title>
        <authorList>
            <person name="Perez M."/>
            <person name="Aroh O."/>
            <person name="Sun Y."/>
            <person name="Lan Y."/>
            <person name="Juniper S.K."/>
            <person name="Young C.R."/>
            <person name="Angers B."/>
            <person name="Qian P.Y."/>
        </authorList>
    </citation>
    <scope>NUCLEOTIDE SEQUENCE</scope>
    <source>
        <strain evidence="4">P08H-3</strain>
    </source>
</reference>
<dbReference type="InterPro" id="IPR040000">
    <property type="entry name" value="NOP9"/>
</dbReference>
<dbReference type="Pfam" id="PF22493">
    <property type="entry name" value="PUF_NOP9"/>
    <property type="match status" value="1"/>
</dbReference>
<sequence>MSRKNVKHGRIGRLDEQTLGYYRRVEQALNDGFDEDSDQKELFIQNVFNTLHTEAMLVSQNQTASNIVEHLLREASLKHLISFGQALSKDWELACTDRFVSHVTQTYTSQLGLRISENNHHQDGFSILTELYSFLMSNLAYHMQHTYASHIVRVMIETLGGVKCSDCIVRSRVARQSKGPNVKEASAIASPSKHFTSLLNEICNKIVHLDRIKDHVKNYLSNPVLQTLLLVLDKADPERCKSVCQYFVQEADIFKNEKTDANNEEEISLPELVQHEIGSHFVEQVIQTVGGELFDVILDSLLQDKLLAMAIHPTANFVLQKLIKCCHSSEQFEAIFKVLRKHLESILCLNHSQVIVCLAESCNKFGTKQEKLTKALMKTFHCYKPEERQSKCVPLFASLTAYEVFYKMPSDDEQDSDSDEEKEIKYPELTAVNIHGSLLLQQLLRFGNPKLVVTSLLNLKPSELRTMSCDPCGSHIVETFFTSQTIGEKSRDAFYLIMKSLYSDLACNKNGSRTLDTMFNTAPIRHKFTIAEEMIRHESKIRGDRFGRILWWNYNLNAFQRNKNEWKQRQLTEMKKRKLFQELISETPPHKPKKFKANRTESAEERDESKLDLQNTEVRQADIKSPGKTKKHKSPKCDTTKHKQTNELMDDEVVHSDVTGQDVKVSKHKQKLKKANRDV</sequence>
<dbReference type="GO" id="GO:0000472">
    <property type="term" value="P:endonucleolytic cleavage to generate mature 5'-end of SSU-rRNA from (SSU-rRNA, 5.8S rRNA, LSU-rRNA)"/>
    <property type="evidence" value="ECO:0007669"/>
    <property type="project" value="TreeGrafter"/>
</dbReference>
<gene>
    <name evidence="4" type="ORF">LSH36_915g00090</name>
</gene>
<organism evidence="4 5">
    <name type="scientific">Paralvinella palmiformis</name>
    <dbReference type="NCBI Taxonomy" id="53620"/>
    <lineage>
        <taxon>Eukaryota</taxon>
        <taxon>Metazoa</taxon>
        <taxon>Spiralia</taxon>
        <taxon>Lophotrochozoa</taxon>
        <taxon>Annelida</taxon>
        <taxon>Polychaeta</taxon>
        <taxon>Sedentaria</taxon>
        <taxon>Canalipalpata</taxon>
        <taxon>Terebellida</taxon>
        <taxon>Terebelliformia</taxon>
        <taxon>Alvinellidae</taxon>
        <taxon>Paralvinella</taxon>
    </lineage>
</organism>
<dbReference type="EMBL" id="JAODUP010000915">
    <property type="protein sequence ID" value="KAK2142770.1"/>
    <property type="molecule type" value="Genomic_DNA"/>
</dbReference>
<evidence type="ECO:0000313" key="4">
    <source>
        <dbReference type="EMBL" id="KAK2142770.1"/>
    </source>
</evidence>
<dbReference type="GO" id="GO:0003723">
    <property type="term" value="F:RNA binding"/>
    <property type="evidence" value="ECO:0007669"/>
    <property type="project" value="InterPro"/>
</dbReference>
<dbReference type="PANTHER" id="PTHR13102:SF0">
    <property type="entry name" value="NUCLEOLAR PROTEIN 9"/>
    <property type="match status" value="1"/>
</dbReference>
<dbReference type="GO" id="GO:0005730">
    <property type="term" value="C:nucleolus"/>
    <property type="evidence" value="ECO:0007669"/>
    <property type="project" value="TreeGrafter"/>
</dbReference>
<evidence type="ECO:0000256" key="1">
    <source>
        <dbReference type="ARBA" id="ARBA00022737"/>
    </source>
</evidence>
<dbReference type="PROSITE" id="PS50302">
    <property type="entry name" value="PUM"/>
    <property type="match status" value="1"/>
</dbReference>
<evidence type="ECO:0000256" key="2">
    <source>
        <dbReference type="PROSITE-ProRule" id="PRU00317"/>
    </source>
</evidence>
<dbReference type="Proteomes" id="UP001208570">
    <property type="component" value="Unassembled WGS sequence"/>
</dbReference>
<dbReference type="PANTHER" id="PTHR13102">
    <property type="entry name" value="NUCLEOLAR PROTEIN 9"/>
    <property type="match status" value="1"/>
</dbReference>
<dbReference type="GO" id="GO:0030686">
    <property type="term" value="C:90S preribosome"/>
    <property type="evidence" value="ECO:0007669"/>
    <property type="project" value="TreeGrafter"/>
</dbReference>
<dbReference type="GO" id="GO:0030688">
    <property type="term" value="C:preribosome, small subunit precursor"/>
    <property type="evidence" value="ECO:0007669"/>
    <property type="project" value="TreeGrafter"/>
</dbReference>
<dbReference type="InterPro" id="IPR011989">
    <property type="entry name" value="ARM-like"/>
</dbReference>
<keyword evidence="1" id="KW-0677">Repeat</keyword>
<comment type="caution">
    <text evidence="4">The sequence shown here is derived from an EMBL/GenBank/DDBJ whole genome shotgun (WGS) entry which is preliminary data.</text>
</comment>
<dbReference type="Gene3D" id="1.25.10.10">
    <property type="entry name" value="Leucine-rich Repeat Variant"/>
    <property type="match status" value="2"/>
</dbReference>
<proteinExistence type="predicted"/>
<feature type="compositionally biased region" description="Basic and acidic residues" evidence="3">
    <location>
        <begin position="598"/>
        <end position="611"/>
    </location>
</feature>
<dbReference type="GO" id="GO:0000056">
    <property type="term" value="P:ribosomal small subunit export from nucleus"/>
    <property type="evidence" value="ECO:0007669"/>
    <property type="project" value="TreeGrafter"/>
</dbReference>
<evidence type="ECO:0000313" key="5">
    <source>
        <dbReference type="Proteomes" id="UP001208570"/>
    </source>
</evidence>
<dbReference type="SMART" id="SM00025">
    <property type="entry name" value="Pumilio"/>
    <property type="match status" value="6"/>
</dbReference>
<protein>
    <recommendedName>
        <fullName evidence="6">Nucleolar protein 9</fullName>
    </recommendedName>
</protein>
<evidence type="ECO:0008006" key="6">
    <source>
        <dbReference type="Google" id="ProtNLM"/>
    </source>
</evidence>
<evidence type="ECO:0000256" key="3">
    <source>
        <dbReference type="SAM" id="MobiDB-lite"/>
    </source>
</evidence>
<name>A0AAD9IYR5_9ANNE</name>
<dbReference type="AlphaFoldDB" id="A0AAD9IYR5"/>
<feature type="compositionally biased region" description="Basic residues" evidence="3">
    <location>
        <begin position="666"/>
        <end position="679"/>
    </location>
</feature>
<keyword evidence="5" id="KW-1185">Reference proteome</keyword>
<dbReference type="SUPFAM" id="SSF48371">
    <property type="entry name" value="ARM repeat"/>
    <property type="match status" value="2"/>
</dbReference>
<dbReference type="GO" id="GO:0000447">
    <property type="term" value="P:endonucleolytic cleavage in ITS1 to separate SSU-rRNA from 5.8S rRNA and LSU-rRNA from tricistronic rRNA transcript (SSU-rRNA, 5.8S rRNA, LSU-rRNA)"/>
    <property type="evidence" value="ECO:0007669"/>
    <property type="project" value="TreeGrafter"/>
</dbReference>
<accession>A0AAD9IYR5</accession>
<feature type="repeat" description="Pumilio" evidence="2">
    <location>
        <begin position="300"/>
        <end position="337"/>
    </location>
</feature>
<dbReference type="InterPro" id="IPR001313">
    <property type="entry name" value="Pumilio_RNA-bd_rpt"/>
</dbReference>
<dbReference type="GO" id="GO:0000480">
    <property type="term" value="P:endonucleolytic cleavage in 5'-ETS of tricistronic rRNA transcript (SSU-rRNA, 5.8S rRNA, LSU-rRNA)"/>
    <property type="evidence" value="ECO:0007669"/>
    <property type="project" value="TreeGrafter"/>
</dbReference>
<feature type="region of interest" description="Disordered" evidence="3">
    <location>
        <begin position="583"/>
        <end position="679"/>
    </location>
</feature>
<dbReference type="InterPro" id="IPR016024">
    <property type="entry name" value="ARM-type_fold"/>
</dbReference>
<feature type="compositionally biased region" description="Basic and acidic residues" evidence="3">
    <location>
        <begin position="635"/>
        <end position="645"/>
    </location>
</feature>